<dbReference type="RefSeq" id="WP_133564807.1">
    <property type="nucleotide sequence ID" value="NZ_SNZA01000006.1"/>
</dbReference>
<reference evidence="1 2" key="1">
    <citation type="submission" date="2019-03" db="EMBL/GenBank/DDBJ databases">
        <title>Genomic Encyclopedia of Type Strains, Phase IV (KMG-IV): sequencing the most valuable type-strain genomes for metagenomic binning, comparative biology and taxonomic classification.</title>
        <authorList>
            <person name="Goeker M."/>
        </authorList>
    </citation>
    <scope>NUCLEOTIDE SEQUENCE [LARGE SCALE GENOMIC DNA]</scope>
    <source>
        <strain evidence="1 2">DSM 5604</strain>
    </source>
</reference>
<dbReference type="Proteomes" id="UP000295729">
    <property type="component" value="Unassembled WGS sequence"/>
</dbReference>
<accession>A0A4R6X1T5</accession>
<sequence length="127" mass="14434">MINQTSNISLNVQRHHNTLVLSMKPSGRPSSEDFQKLSAMIDRAVYAIHSQDVALLVDLSELTSVSTKSAWNELLHGLKIGPEFKRIAVYGHNRWHNVMISGLSWLISPNLKVFRHKQEATDWVMLT</sequence>
<dbReference type="OrthoDB" id="555504at2"/>
<gene>
    <name evidence="1" type="ORF">C8D85_3310</name>
</gene>
<proteinExistence type="predicted"/>
<dbReference type="AlphaFoldDB" id="A0A4R6X1T5"/>
<evidence type="ECO:0000313" key="1">
    <source>
        <dbReference type="EMBL" id="TDR06378.1"/>
    </source>
</evidence>
<dbReference type="SUPFAM" id="SSF52091">
    <property type="entry name" value="SpoIIaa-like"/>
    <property type="match status" value="1"/>
</dbReference>
<protein>
    <submittedName>
        <fullName evidence="1">SpoIIAA-like protein</fullName>
    </submittedName>
</protein>
<dbReference type="Gene3D" id="3.40.50.10600">
    <property type="entry name" value="SpoIIaa-like domains"/>
    <property type="match status" value="1"/>
</dbReference>
<dbReference type="Pfam" id="PF11964">
    <property type="entry name" value="SpoIIAA-like"/>
    <property type="match status" value="1"/>
</dbReference>
<dbReference type="InterPro" id="IPR038396">
    <property type="entry name" value="SpoIIAA-like_sf"/>
</dbReference>
<comment type="caution">
    <text evidence="1">The sequence shown here is derived from an EMBL/GenBank/DDBJ whole genome shotgun (WGS) entry which is preliminary data.</text>
</comment>
<dbReference type="InterPro" id="IPR036513">
    <property type="entry name" value="STAS_dom_sf"/>
</dbReference>
<name>A0A4R6X1T5_9GAMM</name>
<organism evidence="1 2">
    <name type="scientific">Marinomonas communis</name>
    <dbReference type="NCBI Taxonomy" id="28254"/>
    <lineage>
        <taxon>Bacteria</taxon>
        <taxon>Pseudomonadati</taxon>
        <taxon>Pseudomonadota</taxon>
        <taxon>Gammaproteobacteria</taxon>
        <taxon>Oceanospirillales</taxon>
        <taxon>Oceanospirillaceae</taxon>
        <taxon>Marinomonas</taxon>
    </lineage>
</organism>
<keyword evidence="2" id="KW-1185">Reference proteome</keyword>
<dbReference type="EMBL" id="SNZA01000006">
    <property type="protein sequence ID" value="TDR06378.1"/>
    <property type="molecule type" value="Genomic_DNA"/>
</dbReference>
<evidence type="ECO:0000313" key="2">
    <source>
        <dbReference type="Proteomes" id="UP000295729"/>
    </source>
</evidence>
<dbReference type="InterPro" id="IPR021866">
    <property type="entry name" value="SpoIIAA-like"/>
</dbReference>